<dbReference type="GO" id="GO:0005524">
    <property type="term" value="F:ATP binding"/>
    <property type="evidence" value="ECO:0007669"/>
    <property type="project" value="UniProtKB-KW"/>
</dbReference>
<dbReference type="GO" id="GO:0005765">
    <property type="term" value="C:lysosomal membrane"/>
    <property type="evidence" value="ECO:0007669"/>
    <property type="project" value="TreeGrafter"/>
</dbReference>
<dbReference type="PANTHER" id="PTHR43607">
    <property type="entry name" value="V-TYPE PROTON ATPASE CATALYTIC SUBUNIT A"/>
    <property type="match status" value="1"/>
</dbReference>
<keyword evidence="6 17" id="KW-0812">Transmembrane</keyword>
<dbReference type="Pfam" id="PF02893">
    <property type="entry name" value="GRAM"/>
    <property type="match status" value="1"/>
</dbReference>
<feature type="transmembrane region" description="Helical" evidence="17">
    <location>
        <begin position="1414"/>
        <end position="1433"/>
    </location>
</feature>
<dbReference type="Gene3D" id="1.10.1140.10">
    <property type="entry name" value="Bovine Mitochondrial F1-atpase, Atp Synthase Beta Chain, Chain D, domain 3"/>
    <property type="match status" value="1"/>
</dbReference>
<feature type="region of interest" description="Disordered" evidence="16">
    <location>
        <begin position="834"/>
        <end position="951"/>
    </location>
</feature>
<keyword evidence="11 17" id="KW-1133">Transmembrane helix</keyword>
<dbReference type="InterPro" id="IPR024034">
    <property type="entry name" value="ATPase_F1/V1_b/a_C"/>
</dbReference>
<keyword evidence="20" id="KW-1185">Reference proteome</keyword>
<dbReference type="InterPro" id="IPR031968">
    <property type="entry name" value="VASt"/>
</dbReference>
<dbReference type="GO" id="GO:0044232">
    <property type="term" value="C:organelle membrane contact site"/>
    <property type="evidence" value="ECO:0007669"/>
    <property type="project" value="UniProtKB-ARBA"/>
</dbReference>
<dbReference type="Pfam" id="PF02874">
    <property type="entry name" value="ATP-synt_ab_N"/>
    <property type="match status" value="1"/>
</dbReference>
<dbReference type="Pfam" id="PF01529">
    <property type="entry name" value="DHHC"/>
    <property type="match status" value="1"/>
</dbReference>
<dbReference type="InterPro" id="IPR023366">
    <property type="entry name" value="ATP_synth_asu-like_sf"/>
</dbReference>
<proteinExistence type="inferred from homology"/>
<comment type="function">
    <text evidence="14">Catalytic subunit of the V1 complex of vacuolar(H+)-ATPase (V-ATPase), a multisubunit enzyme composed of a peripheral complex (V1) that hydrolyzes ATP and a membrane integral complex (V0) that translocates protons. V-ATPase is responsible for acidifying and maintaining the pH of intracellular compartments and in some cell types, is targeted to the plasma membrane, where it is responsible for acidifying the extracellular environment. In aerobic conditions, involved in intracellular iron homeostasis, thus triggering the activity of Fe(2+) prolyl hydroxylase (PHD) enzymes, and leading to HIF1A hydroxylation and subsequent proteasomal degradation. May play a role in neurite development and synaptic connectivity.</text>
</comment>
<evidence type="ECO:0000256" key="4">
    <source>
        <dbReference type="ARBA" id="ARBA00012473"/>
    </source>
</evidence>
<dbReference type="InterPro" id="IPR027417">
    <property type="entry name" value="P-loop_NTPase"/>
</dbReference>
<dbReference type="InterPro" id="IPR055190">
    <property type="entry name" value="ATP-synt_VA_C"/>
</dbReference>
<dbReference type="NCBIfam" id="NF003220">
    <property type="entry name" value="PRK04192.1"/>
    <property type="match status" value="1"/>
</dbReference>
<evidence type="ECO:0000256" key="13">
    <source>
        <dbReference type="ARBA" id="ARBA00023136"/>
    </source>
</evidence>
<dbReference type="Pfam" id="PF16016">
    <property type="entry name" value="VASt"/>
    <property type="match status" value="1"/>
</dbReference>
<dbReference type="InterPro" id="IPR001594">
    <property type="entry name" value="Palmitoyltrfase_DHHC"/>
</dbReference>
<feature type="compositionally biased region" description="Polar residues" evidence="16">
    <location>
        <begin position="627"/>
        <end position="646"/>
    </location>
</feature>
<name>A0AA88P575_9TELE</name>
<dbReference type="InterPro" id="IPR005725">
    <property type="entry name" value="ATPase_V1-cplx_asu"/>
</dbReference>
<evidence type="ECO:0000313" key="19">
    <source>
        <dbReference type="EMBL" id="KAK2870059.1"/>
    </source>
</evidence>
<feature type="transmembrane region" description="Helical" evidence="17">
    <location>
        <begin position="1391"/>
        <end position="1408"/>
    </location>
</feature>
<accession>A0AA88P575</accession>
<dbReference type="InterPro" id="IPR031686">
    <property type="entry name" value="ATP-synth_a_Xtn"/>
</dbReference>
<dbReference type="InterPro" id="IPR036121">
    <property type="entry name" value="ATPase_F1/V1/A1_a/bsu_N_sf"/>
</dbReference>
<dbReference type="InterPro" id="IPR004182">
    <property type="entry name" value="GRAM"/>
</dbReference>
<organism evidence="19 20">
    <name type="scientific">Cirrhinus molitorella</name>
    <name type="common">mud carp</name>
    <dbReference type="NCBI Taxonomy" id="172907"/>
    <lineage>
        <taxon>Eukaryota</taxon>
        <taxon>Metazoa</taxon>
        <taxon>Chordata</taxon>
        <taxon>Craniata</taxon>
        <taxon>Vertebrata</taxon>
        <taxon>Euteleostomi</taxon>
        <taxon>Actinopterygii</taxon>
        <taxon>Neopterygii</taxon>
        <taxon>Teleostei</taxon>
        <taxon>Ostariophysi</taxon>
        <taxon>Cypriniformes</taxon>
        <taxon>Cyprinidae</taxon>
        <taxon>Labeoninae</taxon>
        <taxon>Labeonini</taxon>
        <taxon>Cirrhinus</taxon>
    </lineage>
</organism>
<comment type="caution">
    <text evidence="19">The sequence shown here is derived from an EMBL/GenBank/DDBJ whole genome shotgun (WGS) entry which is preliminary data.</text>
</comment>
<dbReference type="SUPFAM" id="SSF52540">
    <property type="entry name" value="P-loop containing nucleoside triphosphate hydrolases"/>
    <property type="match status" value="1"/>
</dbReference>
<evidence type="ECO:0000256" key="11">
    <source>
        <dbReference type="ARBA" id="ARBA00022989"/>
    </source>
</evidence>
<dbReference type="NCBIfam" id="TIGR01042">
    <property type="entry name" value="V-ATPase_V1_A"/>
    <property type="match status" value="1"/>
</dbReference>
<dbReference type="FunFam" id="3.40.50.300:FF:000052">
    <property type="entry name" value="V-type proton ATPase catalytic subunit A"/>
    <property type="match status" value="1"/>
</dbReference>
<feature type="transmembrane region" description="Helical" evidence="17">
    <location>
        <begin position="1472"/>
        <end position="1490"/>
    </location>
</feature>
<evidence type="ECO:0000256" key="5">
    <source>
        <dbReference type="ARBA" id="ARBA00022448"/>
    </source>
</evidence>
<keyword evidence="10" id="KW-1278">Translocase</keyword>
<feature type="compositionally biased region" description="Basic and acidic residues" evidence="16">
    <location>
        <begin position="840"/>
        <end position="852"/>
    </location>
</feature>
<dbReference type="GO" id="GO:0016409">
    <property type="term" value="F:palmitoyltransferase activity"/>
    <property type="evidence" value="ECO:0007669"/>
    <property type="project" value="InterPro"/>
</dbReference>
<dbReference type="SUPFAM" id="SSF47917">
    <property type="entry name" value="C-terminal domain of alpha and beta subunits of F1 ATP synthase"/>
    <property type="match status" value="1"/>
</dbReference>
<dbReference type="GO" id="GO:0042592">
    <property type="term" value="P:homeostatic process"/>
    <property type="evidence" value="ECO:0007669"/>
    <property type="project" value="UniProtKB-ARBA"/>
</dbReference>
<evidence type="ECO:0000313" key="20">
    <source>
        <dbReference type="Proteomes" id="UP001187343"/>
    </source>
</evidence>
<feature type="compositionally biased region" description="Polar residues" evidence="16">
    <location>
        <begin position="917"/>
        <end position="934"/>
    </location>
</feature>
<dbReference type="PROSITE" id="PS50216">
    <property type="entry name" value="DHHC"/>
    <property type="match status" value="1"/>
</dbReference>
<evidence type="ECO:0000256" key="15">
    <source>
        <dbReference type="ARBA" id="ARBA00048383"/>
    </source>
</evidence>
<dbReference type="FunFam" id="1.10.1140.10:FF:000002">
    <property type="entry name" value="V-type proton ATPase catalytic subunit A"/>
    <property type="match status" value="1"/>
</dbReference>
<dbReference type="FunFam" id="2.40.50.100:FF:000008">
    <property type="entry name" value="V-type proton ATPase catalytic subunit A"/>
    <property type="match status" value="1"/>
</dbReference>
<evidence type="ECO:0000256" key="1">
    <source>
        <dbReference type="ARBA" id="ARBA00004141"/>
    </source>
</evidence>
<dbReference type="Gene3D" id="3.40.50.300">
    <property type="entry name" value="P-loop containing nucleotide triphosphate hydrolases"/>
    <property type="match status" value="1"/>
</dbReference>
<gene>
    <name evidence="19" type="ORF">Q8A67_024451</name>
</gene>
<dbReference type="EC" id="7.1.2.2" evidence="4"/>
<keyword evidence="7" id="KW-0547">Nucleotide-binding</keyword>
<feature type="transmembrane region" description="Helical" evidence="17">
    <location>
        <begin position="1639"/>
        <end position="1664"/>
    </location>
</feature>
<dbReference type="PANTHER" id="PTHR43607:SF1">
    <property type="entry name" value="H(+)-TRANSPORTING TWO-SECTOR ATPASE"/>
    <property type="match status" value="1"/>
</dbReference>
<evidence type="ECO:0000256" key="10">
    <source>
        <dbReference type="ARBA" id="ARBA00022967"/>
    </source>
</evidence>
<feature type="compositionally biased region" description="Polar residues" evidence="16">
    <location>
        <begin position="860"/>
        <end position="885"/>
    </location>
</feature>
<dbReference type="CDD" id="cd18111">
    <property type="entry name" value="ATP-synt_V_A-type_alpha_C"/>
    <property type="match status" value="1"/>
</dbReference>
<dbReference type="Pfam" id="PF00006">
    <property type="entry name" value="ATP-synt_ab"/>
    <property type="match status" value="1"/>
</dbReference>
<keyword evidence="9" id="KW-0067">ATP-binding</keyword>
<dbReference type="GO" id="GO:0046034">
    <property type="term" value="P:ATP metabolic process"/>
    <property type="evidence" value="ECO:0007669"/>
    <property type="project" value="InterPro"/>
</dbReference>
<evidence type="ECO:0000259" key="18">
    <source>
        <dbReference type="PROSITE" id="PS51778"/>
    </source>
</evidence>
<dbReference type="CDD" id="cd13220">
    <property type="entry name" value="PH-GRAM_GRAMDC"/>
    <property type="match status" value="1"/>
</dbReference>
<feature type="compositionally biased region" description="Polar residues" evidence="16">
    <location>
        <begin position="892"/>
        <end position="909"/>
    </location>
</feature>
<dbReference type="Gene3D" id="2.30.29.30">
    <property type="entry name" value="Pleckstrin-homology domain (PH domain)/Phosphotyrosine-binding domain (PTB)"/>
    <property type="match status" value="1"/>
</dbReference>
<keyword evidence="12" id="KW-0406">Ion transport</keyword>
<dbReference type="GO" id="GO:0005789">
    <property type="term" value="C:endoplasmic reticulum membrane"/>
    <property type="evidence" value="ECO:0007669"/>
    <property type="project" value="UniProtKB-ARBA"/>
</dbReference>
<evidence type="ECO:0000256" key="14">
    <source>
        <dbReference type="ARBA" id="ARBA00046187"/>
    </source>
</evidence>
<reference evidence="19" key="1">
    <citation type="submission" date="2023-08" db="EMBL/GenBank/DDBJ databases">
        <title>Chromosome-level Genome Assembly of mud carp (Cirrhinus molitorella).</title>
        <authorList>
            <person name="Liu H."/>
        </authorList>
    </citation>
    <scope>NUCLEOTIDE SEQUENCE</scope>
    <source>
        <strain evidence="19">Prfri</strain>
        <tissue evidence="19">Muscle</tissue>
    </source>
</reference>
<evidence type="ECO:0000256" key="7">
    <source>
        <dbReference type="ARBA" id="ARBA00022741"/>
    </source>
</evidence>
<dbReference type="SMART" id="SM00568">
    <property type="entry name" value="GRAM"/>
    <property type="match status" value="1"/>
</dbReference>
<dbReference type="GO" id="GO:0033180">
    <property type="term" value="C:proton-transporting V-type ATPase, V1 domain"/>
    <property type="evidence" value="ECO:0007669"/>
    <property type="project" value="InterPro"/>
</dbReference>
<dbReference type="InterPro" id="IPR000194">
    <property type="entry name" value="ATPase_F1/V1/A1_a/bsu_nucl-bd"/>
</dbReference>
<evidence type="ECO:0000256" key="17">
    <source>
        <dbReference type="SAM" id="Phobius"/>
    </source>
</evidence>
<dbReference type="Pfam" id="PF16886">
    <property type="entry name" value="ATP-synt_ab_Xtn"/>
    <property type="match status" value="1"/>
</dbReference>
<dbReference type="PROSITE" id="PS51778">
    <property type="entry name" value="VAST"/>
    <property type="match status" value="1"/>
</dbReference>
<dbReference type="Pfam" id="PF22919">
    <property type="entry name" value="ATP-synt_VA_C"/>
    <property type="match status" value="1"/>
</dbReference>
<feature type="transmembrane region" description="Helical" evidence="17">
    <location>
        <begin position="1442"/>
        <end position="1460"/>
    </location>
</feature>
<dbReference type="EMBL" id="JAUYZG010000024">
    <property type="protein sequence ID" value="KAK2870059.1"/>
    <property type="molecule type" value="Genomic_DNA"/>
</dbReference>
<dbReference type="InterPro" id="IPR022878">
    <property type="entry name" value="V-ATPase_asu"/>
</dbReference>
<feature type="transmembrane region" description="Helical" evidence="17">
    <location>
        <begin position="1187"/>
        <end position="1211"/>
    </location>
</feature>
<dbReference type="InterPro" id="IPR020003">
    <property type="entry name" value="ATPase_a/bsu_AS"/>
</dbReference>
<keyword evidence="13 17" id="KW-0472">Membrane</keyword>
<dbReference type="Gene3D" id="2.40.30.20">
    <property type="match status" value="1"/>
</dbReference>
<dbReference type="Proteomes" id="UP001187343">
    <property type="component" value="Unassembled WGS sequence"/>
</dbReference>
<keyword evidence="8" id="KW-0375">Hydrogen ion transport</keyword>
<evidence type="ECO:0000256" key="8">
    <source>
        <dbReference type="ARBA" id="ARBA00022781"/>
    </source>
</evidence>
<dbReference type="PROSITE" id="PS00152">
    <property type="entry name" value="ATPASE_ALPHA_BETA"/>
    <property type="match status" value="1"/>
</dbReference>
<dbReference type="InterPro" id="IPR004100">
    <property type="entry name" value="ATPase_F1/V1/A1_a/bsu_N"/>
</dbReference>
<dbReference type="Gene3D" id="2.40.50.100">
    <property type="match status" value="1"/>
</dbReference>
<keyword evidence="5" id="KW-0813">Transport</keyword>
<dbReference type="GO" id="GO:0046961">
    <property type="term" value="F:proton-transporting ATPase activity, rotational mechanism"/>
    <property type="evidence" value="ECO:0007669"/>
    <property type="project" value="InterPro"/>
</dbReference>
<evidence type="ECO:0000256" key="2">
    <source>
        <dbReference type="ARBA" id="ARBA00004167"/>
    </source>
</evidence>
<dbReference type="SUPFAM" id="SSF50615">
    <property type="entry name" value="N-terminal domain of alpha and beta subunits of F1 ATP synthase"/>
    <property type="match status" value="1"/>
</dbReference>
<comment type="catalytic activity">
    <reaction evidence="15">
        <text>ATP + H2O + 4 H(+)(in) = ADP + phosphate + 5 H(+)(out)</text>
        <dbReference type="Rhea" id="RHEA:57720"/>
        <dbReference type="ChEBI" id="CHEBI:15377"/>
        <dbReference type="ChEBI" id="CHEBI:15378"/>
        <dbReference type="ChEBI" id="CHEBI:30616"/>
        <dbReference type="ChEBI" id="CHEBI:43474"/>
        <dbReference type="ChEBI" id="CHEBI:456216"/>
        <dbReference type="EC" id="7.1.2.2"/>
    </reaction>
</comment>
<comment type="similarity">
    <text evidence="3">Belongs to the ATPase alpha/beta chains family.</text>
</comment>
<dbReference type="GO" id="GO:0016887">
    <property type="term" value="F:ATP hydrolysis activity"/>
    <property type="evidence" value="ECO:0007669"/>
    <property type="project" value="InterPro"/>
</dbReference>
<feature type="domain" description="VASt" evidence="18">
    <location>
        <begin position="954"/>
        <end position="1125"/>
    </location>
</feature>
<feature type="region of interest" description="Disordered" evidence="16">
    <location>
        <begin position="627"/>
        <end position="653"/>
    </location>
</feature>
<dbReference type="FunFam" id="2.40.30.20:FF:000002">
    <property type="entry name" value="V-type proton ATPase catalytic subunit A"/>
    <property type="match status" value="1"/>
</dbReference>
<dbReference type="CDD" id="cd01134">
    <property type="entry name" value="V_A-ATPase_A"/>
    <property type="match status" value="1"/>
</dbReference>
<evidence type="ECO:0000256" key="16">
    <source>
        <dbReference type="SAM" id="MobiDB-lite"/>
    </source>
</evidence>
<feature type="transmembrane region" description="Helical" evidence="17">
    <location>
        <begin position="1597"/>
        <end position="1619"/>
    </location>
</feature>
<evidence type="ECO:0000256" key="6">
    <source>
        <dbReference type="ARBA" id="ARBA00022692"/>
    </source>
</evidence>
<evidence type="ECO:0000256" key="12">
    <source>
        <dbReference type="ARBA" id="ARBA00023065"/>
    </source>
</evidence>
<dbReference type="HAMAP" id="MF_00309">
    <property type="entry name" value="ATP_synth_A_arch"/>
    <property type="match status" value="1"/>
</dbReference>
<evidence type="ECO:0000256" key="3">
    <source>
        <dbReference type="ARBA" id="ARBA00008936"/>
    </source>
</evidence>
<protein>
    <recommendedName>
        <fullName evidence="4">H(+)-transporting two-sector ATPase</fullName>
        <ecNumber evidence="4">7.1.2.2</ecNumber>
    </recommendedName>
</protein>
<comment type="subcellular location">
    <subcellularLocation>
        <location evidence="1">Membrane</location>
        <topology evidence="1">Multi-pass membrane protein</topology>
    </subcellularLocation>
    <subcellularLocation>
        <location evidence="2">Membrane</location>
        <topology evidence="2">Single-pass membrane protein</topology>
    </subcellularLocation>
</comment>
<sequence length="1730" mass="195868">MDFSKLPKIRDEEREGQFGYVHGVSGPVVTASSMAGAAMYELVRVGHSELVGEIIRLEGDMATIQVYEETSGVSVGDPVLRTGKPLSVELGPGIMGSIFDGIQRPLKDINDLTQSIYIPRGVNIGALNRDLKWEFSPCKSIRVGSHVTGGDIYGMVFENSLIKHKIMLPPRSRGTVTYVAPPGNYDVSDVVLELEFEGVKEKYTMVQVWPVRQVRPVTEKLPANHPLLTGQRVLDALFPCVQGGTTAIPGAFGCGKTVISQSLSKYSNSDVIVYVGCGERGNEMSEVLRDFPELTMEVDGKVESIMKRTALVANTSNMPVAAREASIYTGITLSEYFRDMGYNVSMMADSTSRWAEALREISGRLAEMPADSGYPAYLGARLASFYERAGRVKCLGNPEREGSVSIVGAVSPPGGDFSDPVTSATLGIVQVFWGLDKKLAQRKHFPSVNWLISYSKYTRALDEYYDKHFAEFVPLRTKAKEILQEEEDLAEIVQLVGKASLAETDKITLEVAKLIKDDFLQQNGYTPYDRFCPFYKTVGILSNMIAFYDMARHAVETTAQSDNKITWAMIREHMGEILYRISSMKFKDPVKEGEEKIKADYAQLHEDMQNSFRLTEQDLLTQAKDMTQTPKQVTTNELTQDNNQSGEGKWDSEEQEGLEVSGQYIAAPQSPETLLYTSYKQRSEEFRKLFKEVPESEKLIADYTCALQKDILLQGRIYLTENCLCFYSHVFRGTKITVKMQDIISMSREKTAKWIPNAIQIITNLDKMFFSSFSAREKSFLGIFRLWQNVLMEKKLTKSELLQMVKQHYGNDLGLSHDEMESFQTSVDIVTPTVPSLNMRGEDYTGRPERPTSLRLPQGELNSYEATTPQGDDTQSSVGLQSMLSANGGDDTLSTPSHQRSPNLSLNRSGSERVSKRSSLSLDLNANEDQLSDNSRSDSLEEVEERETASPVSQGRLFVNRVFHISAEKMFDLLFSDSTFMRRFMDIRKILGATATSWQREASGGMKRTLNYTITINNPLAGKFSTATETQTLYKESREGQYYMIDSEVYTHDVPYHDYFYTQNRYCIIRNSKHKCRLRIYTDVKYKKQPWGLVKTFITKNSWSGIEDYFRHLEAELLEEEAELTQGSGDAGKTGGLRRRRRTYSRTLQEHMKPGKQYSADSDQQRAGTMGTMDIKNTQHRRDITSIVFGMSLILFVLVVLNLGLFFKLWAMEDVAHRMYLNTKHRMKERVESSLAPDLGPRHGMPHRSREEAHLLRAVLQDSINLLEQLRSSLVVLQQNFQYFRKELPQKYECFVLNAISSPPFYRLISIMKKRTRRTLDQDDPLCCCEYIDRHGGRSHMAACCCDCEDLDEACDRWMTKKPQNPDSLSRVMATISDRLRVPWIFGARQVDISVIPPLILLPVFLHIAALHYLLGILVLTAVPIMVLWYYYFTHRKKGHTLFFLSLALFSLFYMFYLFITQVVPQGDVNSFQLGAVTAGVALTVIFLIITKRGPGNVRPLPNDTHSTVTYHKPPPEVDAIYLNGAQHQVVIANREQTDESGTEQQGVQKRNWCAVCKVVRPPRAGHCRICGVCILRLDHHCVWINSCVGQANHRNFLLTLVFFLLTSLYGISLVLRSVCPDRNVMTALFYCPDVYNQFSSALCFTCAWYSSIVTGGLLHLLLLQLINVSFNVTEREARLALREKTARSRLWGLIIDTGVYSRGFRNNWIEFLTMSKASEPSNHKPSDLV</sequence>
<dbReference type="CDD" id="cd18119">
    <property type="entry name" value="ATP-synt_V_A-type_alpha_N"/>
    <property type="match status" value="1"/>
</dbReference>
<dbReference type="InterPro" id="IPR011993">
    <property type="entry name" value="PH-like_dom_sf"/>
</dbReference>
<evidence type="ECO:0000256" key="9">
    <source>
        <dbReference type="ARBA" id="ARBA00022840"/>
    </source>
</evidence>